<organism evidence="1 2">
    <name type="scientific">Nocardia gamkensis</name>
    <dbReference type="NCBI Taxonomy" id="352869"/>
    <lineage>
        <taxon>Bacteria</taxon>
        <taxon>Bacillati</taxon>
        <taxon>Actinomycetota</taxon>
        <taxon>Actinomycetes</taxon>
        <taxon>Mycobacteriales</taxon>
        <taxon>Nocardiaceae</taxon>
        <taxon>Nocardia</taxon>
    </lineage>
</organism>
<evidence type="ECO:0008006" key="3">
    <source>
        <dbReference type="Google" id="ProtNLM"/>
    </source>
</evidence>
<comment type="caution">
    <text evidence="1">The sequence shown here is derived from an EMBL/GenBank/DDBJ whole genome shotgun (WGS) entry which is preliminary data.</text>
</comment>
<dbReference type="InterPro" id="IPR032710">
    <property type="entry name" value="NTF2-like_dom_sf"/>
</dbReference>
<reference evidence="1 2" key="1">
    <citation type="submission" date="2020-04" db="EMBL/GenBank/DDBJ databases">
        <title>MicrobeNet Type strains.</title>
        <authorList>
            <person name="Nicholson A.C."/>
        </authorList>
    </citation>
    <scope>NUCLEOTIDE SEQUENCE [LARGE SCALE GENOMIC DNA]</scope>
    <source>
        <strain evidence="1 2">DSM 44956</strain>
    </source>
</reference>
<dbReference type="SUPFAM" id="SSF54427">
    <property type="entry name" value="NTF2-like"/>
    <property type="match status" value="1"/>
</dbReference>
<protein>
    <recommendedName>
        <fullName evidence="3">SnoaL-like domain-containing protein</fullName>
    </recommendedName>
</protein>
<dbReference type="AlphaFoldDB" id="A0A7X6L9L9"/>
<sequence length="98" mass="10316">MTPITTDSTTVLTGMYAAEAEYLAAGGPGSASFDPLAPFFHASVVLHQAENLPYGGTWRGHDGMERLTITVVDGRIAEVRPFYWDTAAVAAACGVSIP</sequence>
<accession>A0A7X6L9L9</accession>
<evidence type="ECO:0000313" key="2">
    <source>
        <dbReference type="Proteomes" id="UP000540698"/>
    </source>
</evidence>
<dbReference type="RefSeq" id="WP_062971863.1">
    <property type="nucleotide sequence ID" value="NZ_JAAXOS010000016.1"/>
</dbReference>
<proteinExistence type="predicted"/>
<evidence type="ECO:0000313" key="1">
    <source>
        <dbReference type="EMBL" id="NKY30170.1"/>
    </source>
</evidence>
<gene>
    <name evidence="1" type="ORF">HGB38_28740</name>
</gene>
<keyword evidence="2" id="KW-1185">Reference proteome</keyword>
<dbReference type="Gene3D" id="3.10.450.50">
    <property type="match status" value="1"/>
</dbReference>
<dbReference type="EMBL" id="JAAXOS010000016">
    <property type="protein sequence ID" value="NKY30170.1"/>
    <property type="molecule type" value="Genomic_DNA"/>
</dbReference>
<name>A0A7X6L9L9_9NOCA</name>
<dbReference type="Proteomes" id="UP000540698">
    <property type="component" value="Unassembled WGS sequence"/>
</dbReference>